<dbReference type="Proteomes" id="UP000095284">
    <property type="component" value="Unplaced"/>
</dbReference>
<evidence type="ECO:0000256" key="1">
    <source>
        <dbReference type="SAM" id="MobiDB-lite"/>
    </source>
</evidence>
<evidence type="ECO:0000313" key="2">
    <source>
        <dbReference type="Proteomes" id="UP000095284"/>
    </source>
</evidence>
<evidence type="ECO:0000313" key="3">
    <source>
        <dbReference type="WBParaSite" id="BXY_1000700.1"/>
    </source>
</evidence>
<accession>A0A1I7SAG0</accession>
<proteinExistence type="predicted"/>
<protein>
    <submittedName>
        <fullName evidence="3">ABC transporter ATP-binding protein</fullName>
    </submittedName>
</protein>
<dbReference type="AlphaFoldDB" id="A0A1I7SAG0"/>
<name>A0A1I7SAG0_BURXY</name>
<dbReference type="WBParaSite" id="BXY_1000700.1">
    <property type="protein sequence ID" value="BXY_1000700.1"/>
    <property type="gene ID" value="BXY_1000700"/>
</dbReference>
<reference evidence="3" key="1">
    <citation type="submission" date="2016-11" db="UniProtKB">
        <authorList>
            <consortium name="WormBaseParasite"/>
        </authorList>
    </citation>
    <scope>IDENTIFICATION</scope>
</reference>
<feature type="region of interest" description="Disordered" evidence="1">
    <location>
        <begin position="99"/>
        <end position="121"/>
    </location>
</feature>
<sequence length="121" mass="13150">MVTYAKTYCGDIKCTSLNLCSISFSVPISNRALVDMFEALKAVEIDTKVLDFSVFQTTLDDVFVSLAENAASGKAFKDTNLNEQTRSDQTNGILEQVTHSENTGAEENPNDLISNTGELSS</sequence>
<organism evidence="2 3">
    <name type="scientific">Bursaphelenchus xylophilus</name>
    <name type="common">Pinewood nematode worm</name>
    <name type="synonym">Aphelenchoides xylophilus</name>
    <dbReference type="NCBI Taxonomy" id="6326"/>
    <lineage>
        <taxon>Eukaryota</taxon>
        <taxon>Metazoa</taxon>
        <taxon>Ecdysozoa</taxon>
        <taxon>Nematoda</taxon>
        <taxon>Chromadorea</taxon>
        <taxon>Rhabditida</taxon>
        <taxon>Tylenchina</taxon>
        <taxon>Tylenchomorpha</taxon>
        <taxon>Aphelenchoidea</taxon>
        <taxon>Aphelenchoididae</taxon>
        <taxon>Bursaphelenchus</taxon>
    </lineage>
</organism>